<protein>
    <submittedName>
        <fullName evidence="2">DNA polymerase delta, subunit 4-domain-containing protein</fullName>
    </submittedName>
</protein>
<feature type="compositionally biased region" description="Basic and acidic residues" evidence="1">
    <location>
        <begin position="97"/>
        <end position="108"/>
    </location>
</feature>
<dbReference type="PANTHER" id="PTHR14303:SF0">
    <property type="entry name" value="DNA POLYMERASE DELTA SUBUNIT 4"/>
    <property type="match status" value="1"/>
</dbReference>
<reference evidence="2" key="1">
    <citation type="journal article" date="2023" name="Mol. Phylogenet. Evol.">
        <title>Genome-scale phylogeny and comparative genomics of the fungal order Sordariales.</title>
        <authorList>
            <person name="Hensen N."/>
            <person name="Bonometti L."/>
            <person name="Westerberg I."/>
            <person name="Brannstrom I.O."/>
            <person name="Guillou S."/>
            <person name="Cros-Aarteil S."/>
            <person name="Calhoun S."/>
            <person name="Haridas S."/>
            <person name="Kuo A."/>
            <person name="Mondo S."/>
            <person name="Pangilinan J."/>
            <person name="Riley R."/>
            <person name="LaButti K."/>
            <person name="Andreopoulos B."/>
            <person name="Lipzen A."/>
            <person name="Chen C."/>
            <person name="Yan M."/>
            <person name="Daum C."/>
            <person name="Ng V."/>
            <person name="Clum A."/>
            <person name="Steindorff A."/>
            <person name="Ohm R.A."/>
            <person name="Martin F."/>
            <person name="Silar P."/>
            <person name="Natvig D.O."/>
            <person name="Lalanne C."/>
            <person name="Gautier V."/>
            <person name="Ament-Velasquez S.L."/>
            <person name="Kruys A."/>
            <person name="Hutchinson M.I."/>
            <person name="Powell A.J."/>
            <person name="Barry K."/>
            <person name="Miller A.N."/>
            <person name="Grigoriev I.V."/>
            <person name="Debuchy R."/>
            <person name="Gladieux P."/>
            <person name="Hiltunen Thoren M."/>
            <person name="Johannesson H."/>
        </authorList>
    </citation>
    <scope>NUCLEOTIDE SEQUENCE</scope>
    <source>
        <strain evidence="2">CBS 141.50</strain>
    </source>
</reference>
<gene>
    <name evidence="2" type="ORF">C8A04DRAFT_14279</name>
</gene>
<comment type="caution">
    <text evidence="2">The sequence shown here is derived from an EMBL/GenBank/DDBJ whole genome shotgun (WGS) entry which is preliminary data.</text>
</comment>
<dbReference type="PANTHER" id="PTHR14303">
    <property type="entry name" value="DNA POLYMERASE DELTA SUBUNIT 4"/>
    <property type="match status" value="1"/>
</dbReference>
<dbReference type="InterPro" id="IPR007218">
    <property type="entry name" value="DNA_pol_delta_4"/>
</dbReference>
<dbReference type="GO" id="GO:0043625">
    <property type="term" value="C:delta DNA polymerase complex"/>
    <property type="evidence" value="ECO:0007669"/>
    <property type="project" value="TreeGrafter"/>
</dbReference>
<dbReference type="RefSeq" id="XP_062634555.1">
    <property type="nucleotide sequence ID" value="XM_062778032.1"/>
</dbReference>
<keyword evidence="3" id="KW-1185">Reference proteome</keyword>
<evidence type="ECO:0000313" key="2">
    <source>
        <dbReference type="EMBL" id="KAK4141184.1"/>
    </source>
</evidence>
<dbReference type="GO" id="GO:0006261">
    <property type="term" value="P:DNA-templated DNA replication"/>
    <property type="evidence" value="ECO:0007669"/>
    <property type="project" value="TreeGrafter"/>
</dbReference>
<dbReference type="GeneID" id="87814645"/>
<evidence type="ECO:0000256" key="1">
    <source>
        <dbReference type="SAM" id="MobiDB-lite"/>
    </source>
</evidence>
<organism evidence="2 3">
    <name type="scientific">Dichotomopilus funicola</name>
    <dbReference type="NCBI Taxonomy" id="1934379"/>
    <lineage>
        <taxon>Eukaryota</taxon>
        <taxon>Fungi</taxon>
        <taxon>Dikarya</taxon>
        <taxon>Ascomycota</taxon>
        <taxon>Pezizomycotina</taxon>
        <taxon>Sordariomycetes</taxon>
        <taxon>Sordariomycetidae</taxon>
        <taxon>Sordariales</taxon>
        <taxon>Chaetomiaceae</taxon>
        <taxon>Dichotomopilus</taxon>
    </lineage>
</organism>
<dbReference type="GO" id="GO:0000731">
    <property type="term" value="P:DNA synthesis involved in DNA repair"/>
    <property type="evidence" value="ECO:0007669"/>
    <property type="project" value="InterPro"/>
</dbReference>
<name>A0AAN6UYA6_9PEZI</name>
<feature type="compositionally biased region" description="Low complexity" evidence="1">
    <location>
        <begin position="1"/>
        <end position="12"/>
    </location>
</feature>
<sequence>MVTTRRSTRSSSGPGAGKQQTLSFKHKVTKAIQTGKESYKSPSRAREYIPDPSPEPTTEVPATPSKAPKTREGQTPAPEQEEEAEEEEKVKAPVVPEKSEAEAKAAKTSDRAIEKYWEGIESSREARAVHRKHTEGLATGEKVLRYFDVSSQYGPCIGISRLKRWQRAQRLGLNPPVEVLAVLLKEEGNKGIEKAHMDELLNSAAVASVGA</sequence>
<dbReference type="Pfam" id="PF04081">
    <property type="entry name" value="DNA_pol_delta_4"/>
    <property type="match status" value="1"/>
</dbReference>
<dbReference type="AlphaFoldDB" id="A0AAN6UYA6"/>
<accession>A0AAN6UYA6</accession>
<dbReference type="Proteomes" id="UP001302676">
    <property type="component" value="Unassembled WGS sequence"/>
</dbReference>
<dbReference type="GO" id="GO:0003887">
    <property type="term" value="F:DNA-directed DNA polymerase activity"/>
    <property type="evidence" value="ECO:0007669"/>
    <property type="project" value="TreeGrafter"/>
</dbReference>
<dbReference type="EMBL" id="MU853616">
    <property type="protein sequence ID" value="KAK4141184.1"/>
    <property type="molecule type" value="Genomic_DNA"/>
</dbReference>
<reference evidence="2" key="2">
    <citation type="submission" date="2023-05" db="EMBL/GenBank/DDBJ databases">
        <authorList>
            <consortium name="Lawrence Berkeley National Laboratory"/>
            <person name="Steindorff A."/>
            <person name="Hensen N."/>
            <person name="Bonometti L."/>
            <person name="Westerberg I."/>
            <person name="Brannstrom I.O."/>
            <person name="Guillou S."/>
            <person name="Cros-Aarteil S."/>
            <person name="Calhoun S."/>
            <person name="Haridas S."/>
            <person name="Kuo A."/>
            <person name="Mondo S."/>
            <person name="Pangilinan J."/>
            <person name="Riley R."/>
            <person name="Labutti K."/>
            <person name="Andreopoulos B."/>
            <person name="Lipzen A."/>
            <person name="Chen C."/>
            <person name="Yanf M."/>
            <person name="Daum C."/>
            <person name="Ng V."/>
            <person name="Clum A."/>
            <person name="Ohm R."/>
            <person name="Martin F."/>
            <person name="Silar P."/>
            <person name="Natvig D."/>
            <person name="Lalanne C."/>
            <person name="Gautier V."/>
            <person name="Ament-Velasquez S.L."/>
            <person name="Kruys A."/>
            <person name="Hutchinson M.I."/>
            <person name="Powell A.J."/>
            <person name="Barry K."/>
            <person name="Miller A.N."/>
            <person name="Grigoriev I.V."/>
            <person name="Debuchy R."/>
            <person name="Gladieux P."/>
            <person name="Thoren M.H."/>
            <person name="Johannesson H."/>
        </authorList>
    </citation>
    <scope>NUCLEOTIDE SEQUENCE</scope>
    <source>
        <strain evidence="2">CBS 141.50</strain>
    </source>
</reference>
<proteinExistence type="predicted"/>
<evidence type="ECO:0000313" key="3">
    <source>
        <dbReference type="Proteomes" id="UP001302676"/>
    </source>
</evidence>
<feature type="region of interest" description="Disordered" evidence="1">
    <location>
        <begin position="1"/>
        <end position="108"/>
    </location>
</feature>